<evidence type="ECO:0000259" key="3">
    <source>
        <dbReference type="Pfam" id="PF17853"/>
    </source>
</evidence>
<evidence type="ECO:0000256" key="1">
    <source>
        <dbReference type="ARBA" id="ARBA00006754"/>
    </source>
</evidence>
<dbReference type="RefSeq" id="WP_309852592.1">
    <property type="nucleotide sequence ID" value="NZ_BAAAIU010000004.1"/>
</dbReference>
<reference evidence="4" key="1">
    <citation type="submission" date="2023-07" db="EMBL/GenBank/DDBJ databases">
        <title>Sequencing the genomes of 1000 actinobacteria strains.</title>
        <authorList>
            <person name="Klenk H.-P."/>
        </authorList>
    </citation>
    <scope>NUCLEOTIDE SEQUENCE</scope>
    <source>
        <strain evidence="4">DSM 13988</strain>
    </source>
</reference>
<gene>
    <name evidence="4" type="ORF">J2S35_001819</name>
</gene>
<dbReference type="Gene3D" id="1.10.10.2840">
    <property type="entry name" value="PucR C-terminal helix-turn-helix domain"/>
    <property type="match status" value="1"/>
</dbReference>
<name>A0AAE3YIN8_9MICC</name>
<dbReference type="InterPro" id="IPR042070">
    <property type="entry name" value="PucR_C-HTH_sf"/>
</dbReference>
<dbReference type="Pfam" id="PF17853">
    <property type="entry name" value="GGDEF_2"/>
    <property type="match status" value="1"/>
</dbReference>
<keyword evidence="5" id="KW-1185">Reference proteome</keyword>
<dbReference type="EMBL" id="JAVDUI010000001">
    <property type="protein sequence ID" value="MDR6892879.1"/>
    <property type="molecule type" value="Genomic_DNA"/>
</dbReference>
<comment type="similarity">
    <text evidence="1">Belongs to the CdaR family.</text>
</comment>
<dbReference type="InterPro" id="IPR041522">
    <property type="entry name" value="CdaR_GGDEF"/>
</dbReference>
<dbReference type="Proteomes" id="UP001247307">
    <property type="component" value="Unassembled WGS sequence"/>
</dbReference>
<dbReference type="InterPro" id="IPR051448">
    <property type="entry name" value="CdaR-like_regulators"/>
</dbReference>
<proteinExistence type="inferred from homology"/>
<dbReference type="GO" id="GO:0003677">
    <property type="term" value="F:DNA binding"/>
    <property type="evidence" value="ECO:0007669"/>
    <property type="project" value="UniProtKB-KW"/>
</dbReference>
<dbReference type="PANTHER" id="PTHR33744">
    <property type="entry name" value="CARBOHYDRATE DIACID REGULATOR"/>
    <property type="match status" value="1"/>
</dbReference>
<organism evidence="4 5">
    <name type="scientific">Falsarthrobacter nasiphocae</name>
    <dbReference type="NCBI Taxonomy" id="189863"/>
    <lineage>
        <taxon>Bacteria</taxon>
        <taxon>Bacillati</taxon>
        <taxon>Actinomycetota</taxon>
        <taxon>Actinomycetes</taxon>
        <taxon>Micrococcales</taxon>
        <taxon>Micrococcaceae</taxon>
        <taxon>Falsarthrobacter</taxon>
    </lineage>
</organism>
<feature type="domain" description="PucR C-terminal helix-turn-helix" evidence="2">
    <location>
        <begin position="324"/>
        <end position="380"/>
    </location>
</feature>
<dbReference type="PANTHER" id="PTHR33744:SF7">
    <property type="entry name" value="PUCR FAMILY TRANSCRIPTIONAL REGULATOR"/>
    <property type="match status" value="1"/>
</dbReference>
<dbReference type="InterPro" id="IPR025736">
    <property type="entry name" value="PucR_C-HTH_dom"/>
</dbReference>
<evidence type="ECO:0000313" key="5">
    <source>
        <dbReference type="Proteomes" id="UP001247307"/>
    </source>
</evidence>
<comment type="caution">
    <text evidence="4">The sequence shown here is derived from an EMBL/GenBank/DDBJ whole genome shotgun (WGS) entry which is preliminary data.</text>
</comment>
<evidence type="ECO:0000313" key="4">
    <source>
        <dbReference type="EMBL" id="MDR6892879.1"/>
    </source>
</evidence>
<protein>
    <submittedName>
        <fullName evidence="4">DNA-binding CsgD family transcriptional regulator/uncharacterized protein YfiM (DUF2279 family)</fullName>
    </submittedName>
</protein>
<sequence>MSAAVPSGQDRTAALLRAHLGLISTSALAALDEQLTWYRGLRPKERSRLGLVAQRGIAAFAEWYAAPSETARWSVDDILAQAPSDMTRAISLLQALELVRVVVEAVEKCVPAVVSTEDEARLREAVLRYSRDIAFSVADVYARAAESRGAWDTRLEALVVDAIIRGESSDALTSRVAAVGFAAHQPLTILVGRSPAEAETDGLGAVRRRVSAHAGDCLVGLQGDRLVLVASGLRSPERALPELAACFGAGPVVVGPVARGLAEASASARAALSGLSAAPAWPEAPRPVSSEALLPERMLAGDQAAGKKLVAEVSAPLAALPGLEETLASYLATGRSLEATSRALFVHSNTVRYRLKRIAEVTGLDPFGPREAFVLQIGLVAGRLSGAPPVAL</sequence>
<dbReference type="AlphaFoldDB" id="A0AAE3YIN8"/>
<keyword evidence="4" id="KW-0238">DNA-binding</keyword>
<evidence type="ECO:0000259" key="2">
    <source>
        <dbReference type="Pfam" id="PF13556"/>
    </source>
</evidence>
<feature type="domain" description="CdaR GGDEF-like" evidence="3">
    <location>
        <begin position="166"/>
        <end position="276"/>
    </location>
</feature>
<dbReference type="Pfam" id="PF13556">
    <property type="entry name" value="HTH_30"/>
    <property type="match status" value="1"/>
</dbReference>
<accession>A0AAE3YIN8</accession>